<keyword evidence="1" id="KW-0812">Transmembrane</keyword>
<dbReference type="AlphaFoldDB" id="A0A4R7CVL0"/>
<keyword evidence="1" id="KW-1133">Transmembrane helix</keyword>
<protein>
    <submittedName>
        <fullName evidence="2">Uncharacterized protein</fullName>
    </submittedName>
</protein>
<evidence type="ECO:0000313" key="3">
    <source>
        <dbReference type="Proteomes" id="UP000295274"/>
    </source>
</evidence>
<feature type="transmembrane region" description="Helical" evidence="1">
    <location>
        <begin position="195"/>
        <end position="214"/>
    </location>
</feature>
<accession>A0A4R7CVL0</accession>
<evidence type="ECO:0000313" key="2">
    <source>
        <dbReference type="EMBL" id="TDS12513.1"/>
    </source>
</evidence>
<name>A0A4R7CVL0_9FLAO</name>
<keyword evidence="1" id="KW-0472">Membrane</keyword>
<dbReference type="EMBL" id="SNZW01000017">
    <property type="protein sequence ID" value="TDS12513.1"/>
    <property type="molecule type" value="Genomic_DNA"/>
</dbReference>
<sequence length="255" mass="29507">MTVSKHIMGTCKLCKQERELIKKSHILSDFLHSDLYDENHKLRQMDVIALSNGINRESRPSSGSYEGGILCNICDNETIGKFETYISNVIKENLAEKEKIICKRVTNVHGLKFIEISNLNYTKTKLFLLSLLWRAGISTREEYKEVDLGMYSEIIRKQIFENKTSEDNNIQITIYKFEDGSNYSSFIGQPRRHKFGHSTAYSIVIIGYLIVYHLRENDISKKAFNNRLKENDSVAIIEVPKNKVEKFVMTYTGMI</sequence>
<reference evidence="2 3" key="1">
    <citation type="submission" date="2019-03" db="EMBL/GenBank/DDBJ databases">
        <title>Genomic Encyclopedia of Type Strains, Phase III (KMG-III): the genomes of soil and plant-associated and newly described type strains.</title>
        <authorList>
            <person name="Whitman W."/>
        </authorList>
    </citation>
    <scope>NUCLEOTIDE SEQUENCE [LARGE SCALE GENOMIC DNA]</scope>
    <source>
        <strain evidence="2 3">CECT 8455</strain>
    </source>
</reference>
<comment type="caution">
    <text evidence="2">The sequence shown here is derived from an EMBL/GenBank/DDBJ whole genome shotgun (WGS) entry which is preliminary data.</text>
</comment>
<proteinExistence type="predicted"/>
<gene>
    <name evidence="2" type="ORF">DFQ03_2970</name>
</gene>
<keyword evidence="3" id="KW-1185">Reference proteome</keyword>
<evidence type="ECO:0000256" key="1">
    <source>
        <dbReference type="SAM" id="Phobius"/>
    </source>
</evidence>
<organism evidence="2 3">
    <name type="scientific">Maribacter caenipelagi</name>
    <dbReference type="NCBI Taxonomy" id="1447781"/>
    <lineage>
        <taxon>Bacteria</taxon>
        <taxon>Pseudomonadati</taxon>
        <taxon>Bacteroidota</taxon>
        <taxon>Flavobacteriia</taxon>
        <taxon>Flavobacteriales</taxon>
        <taxon>Flavobacteriaceae</taxon>
        <taxon>Maribacter</taxon>
    </lineage>
</organism>
<dbReference type="Proteomes" id="UP000295274">
    <property type="component" value="Unassembled WGS sequence"/>
</dbReference>